<dbReference type="AlphaFoldDB" id="A0A0D0CFV1"/>
<dbReference type="GO" id="GO:0003676">
    <property type="term" value="F:nucleic acid binding"/>
    <property type="evidence" value="ECO:0007669"/>
    <property type="project" value="InterPro"/>
</dbReference>
<dbReference type="HOGENOM" id="CLU_005726_8_0_1"/>
<dbReference type="STRING" id="930991.A0A0D0CFV1"/>
<keyword evidence="2" id="KW-1185">Reference proteome</keyword>
<reference evidence="2" key="2">
    <citation type="submission" date="2015-01" db="EMBL/GenBank/DDBJ databases">
        <title>Evolutionary Origins and Diversification of the Mycorrhizal Mutualists.</title>
        <authorList>
            <consortium name="DOE Joint Genome Institute"/>
            <consortium name="Mycorrhizal Genomics Consortium"/>
            <person name="Kohler A."/>
            <person name="Kuo A."/>
            <person name="Nagy L.G."/>
            <person name="Floudas D."/>
            <person name="Copeland A."/>
            <person name="Barry K.W."/>
            <person name="Cichocki N."/>
            <person name="Veneault-Fourrey C."/>
            <person name="LaButti K."/>
            <person name="Lindquist E.A."/>
            <person name="Lipzen A."/>
            <person name="Lundell T."/>
            <person name="Morin E."/>
            <person name="Murat C."/>
            <person name="Riley R."/>
            <person name="Ohm R."/>
            <person name="Sun H."/>
            <person name="Tunlid A."/>
            <person name="Henrissat B."/>
            <person name="Grigoriev I.V."/>
            <person name="Hibbett D.S."/>
            <person name="Martin F."/>
        </authorList>
    </citation>
    <scope>NUCLEOTIDE SEQUENCE [LARGE SCALE GENOMIC DNA]</scope>
    <source>
        <strain evidence="2">Ve08.2h10</strain>
    </source>
</reference>
<organism evidence="1 2">
    <name type="scientific">Paxillus rubicundulus Ve08.2h10</name>
    <dbReference type="NCBI Taxonomy" id="930991"/>
    <lineage>
        <taxon>Eukaryota</taxon>
        <taxon>Fungi</taxon>
        <taxon>Dikarya</taxon>
        <taxon>Basidiomycota</taxon>
        <taxon>Agaricomycotina</taxon>
        <taxon>Agaricomycetes</taxon>
        <taxon>Agaricomycetidae</taxon>
        <taxon>Boletales</taxon>
        <taxon>Paxilineae</taxon>
        <taxon>Paxillaceae</taxon>
        <taxon>Paxillus</taxon>
    </lineage>
</organism>
<name>A0A0D0CFV1_9AGAM</name>
<reference evidence="1 2" key="1">
    <citation type="submission" date="2014-04" db="EMBL/GenBank/DDBJ databases">
        <authorList>
            <consortium name="DOE Joint Genome Institute"/>
            <person name="Kuo A."/>
            <person name="Kohler A."/>
            <person name="Jargeat P."/>
            <person name="Nagy L.G."/>
            <person name="Floudas D."/>
            <person name="Copeland A."/>
            <person name="Barry K.W."/>
            <person name="Cichocki N."/>
            <person name="Veneault-Fourrey C."/>
            <person name="LaButti K."/>
            <person name="Lindquist E.A."/>
            <person name="Lipzen A."/>
            <person name="Lundell T."/>
            <person name="Morin E."/>
            <person name="Murat C."/>
            <person name="Sun H."/>
            <person name="Tunlid A."/>
            <person name="Henrissat B."/>
            <person name="Grigoriev I.V."/>
            <person name="Hibbett D.S."/>
            <person name="Martin F."/>
            <person name="Nordberg H.P."/>
            <person name="Cantor M.N."/>
            <person name="Hua S.X."/>
        </authorList>
    </citation>
    <scope>NUCLEOTIDE SEQUENCE [LARGE SCALE GENOMIC DNA]</scope>
    <source>
        <strain evidence="1 2">Ve08.2h10</strain>
    </source>
</reference>
<evidence type="ECO:0000313" key="1">
    <source>
        <dbReference type="EMBL" id="KIK74268.1"/>
    </source>
</evidence>
<evidence type="ECO:0008006" key="3">
    <source>
        <dbReference type="Google" id="ProtNLM"/>
    </source>
</evidence>
<sequence>CDPTVENCCCRHMLYNKPDFINVKSMLELACASEGVRVLFLPKFHCKLNFIELCWGHAKRTYRQYPASSKEEELARNVVDALQSVTLDHMRK</sequence>
<dbReference type="InParanoid" id="A0A0D0CFV1"/>
<dbReference type="Gene3D" id="3.30.420.10">
    <property type="entry name" value="Ribonuclease H-like superfamily/Ribonuclease H"/>
    <property type="match status" value="1"/>
</dbReference>
<dbReference type="Proteomes" id="UP000054538">
    <property type="component" value="Unassembled WGS sequence"/>
</dbReference>
<dbReference type="InterPro" id="IPR036397">
    <property type="entry name" value="RNaseH_sf"/>
</dbReference>
<protein>
    <recommendedName>
        <fullName evidence="3">Tc1-like transposase DDE domain-containing protein</fullName>
    </recommendedName>
</protein>
<proteinExistence type="predicted"/>
<evidence type="ECO:0000313" key="2">
    <source>
        <dbReference type="Proteomes" id="UP000054538"/>
    </source>
</evidence>
<dbReference type="EMBL" id="KN829013">
    <property type="protein sequence ID" value="KIK74268.1"/>
    <property type="molecule type" value="Genomic_DNA"/>
</dbReference>
<accession>A0A0D0CFV1</accession>
<gene>
    <name evidence="1" type="ORF">PAXRUDRAFT_176238</name>
</gene>
<feature type="non-terminal residue" evidence="1">
    <location>
        <position position="1"/>
    </location>
</feature>